<organism evidence="2 3">
    <name type="scientific">Grifola frondosa</name>
    <name type="common">Maitake</name>
    <name type="synonym">Polyporus frondosus</name>
    <dbReference type="NCBI Taxonomy" id="5627"/>
    <lineage>
        <taxon>Eukaryota</taxon>
        <taxon>Fungi</taxon>
        <taxon>Dikarya</taxon>
        <taxon>Basidiomycota</taxon>
        <taxon>Agaricomycotina</taxon>
        <taxon>Agaricomycetes</taxon>
        <taxon>Polyporales</taxon>
        <taxon>Grifolaceae</taxon>
        <taxon>Grifola</taxon>
    </lineage>
</organism>
<name>A0A1C7LZH9_GRIFR</name>
<dbReference type="InterPro" id="IPR003903">
    <property type="entry name" value="UIM_dom"/>
</dbReference>
<feature type="compositionally biased region" description="Low complexity" evidence="1">
    <location>
        <begin position="152"/>
        <end position="163"/>
    </location>
</feature>
<dbReference type="PROSITE" id="PS50330">
    <property type="entry name" value="UIM"/>
    <property type="match status" value="1"/>
</dbReference>
<evidence type="ECO:0000313" key="2">
    <source>
        <dbReference type="EMBL" id="OBZ70091.1"/>
    </source>
</evidence>
<dbReference type="SMART" id="SM00726">
    <property type="entry name" value="UIM"/>
    <property type="match status" value="2"/>
</dbReference>
<dbReference type="OrthoDB" id="3269480at2759"/>
<feature type="compositionally biased region" description="Pro residues" evidence="1">
    <location>
        <begin position="29"/>
        <end position="43"/>
    </location>
</feature>
<gene>
    <name evidence="2" type="ORF">A0H81_09897</name>
</gene>
<feature type="region of interest" description="Disordered" evidence="1">
    <location>
        <begin position="142"/>
        <end position="221"/>
    </location>
</feature>
<feature type="region of interest" description="Disordered" evidence="1">
    <location>
        <begin position="23"/>
        <end position="45"/>
    </location>
</feature>
<keyword evidence="3" id="KW-1185">Reference proteome</keyword>
<dbReference type="STRING" id="5627.A0A1C7LZH9"/>
<evidence type="ECO:0000313" key="3">
    <source>
        <dbReference type="Proteomes" id="UP000092993"/>
    </source>
</evidence>
<evidence type="ECO:0000256" key="1">
    <source>
        <dbReference type="SAM" id="MobiDB-lite"/>
    </source>
</evidence>
<sequence length="568" mass="62097">MSSPTVPQHDIYPSRVSATFQFPSLASPPLMPPSPAPPVPPTPMARDEDEVLKQVLELSARESERHRRQTCAQEDEELARALTESLRTASASPPLPSVQMSPIFDQTTLVSSPVPFSARLPESDVSYFPPYPQPLSMSLSSLDVRDFPTGHSSSSHPNSASQISDDEAMARRLEEEERAVQQREQQQQEERHRSADTPYASAQEPPLPQYEEAVSSPSKPAPIFNPAASLPLLSPSNVSYSAPRSRPPKSGSWSKWSFAVVWSTGSTTSGNVDPLSPPILGNRRLSSTASSNLPVVEEALPTSANHASEPATPGSNQYVDTELLLGVSLGFGVPTISAQLTPMQGPIPNVIALPYGRCPPFHIRAPSWRSLLKLMARLSGTRLEPTIEAMAVVKTAMKLRIVVSFVHHASSEWQTIVYMTIDHPIPANAPTGWKYRNGDTGSLPWSYTLSSPPPFLRDGSDAPMSKFYTIPCTQETPFPTLPINFPDLATYLASALDDSRGAMHDSSSGLRRLAKCIDTFYPGDHEEERSGMRQRLKNFVGIGSRSSRDRNAETFDLVTPFVADDFGR</sequence>
<dbReference type="OMA" id="HASSNDW"/>
<comment type="caution">
    <text evidence="2">The sequence shown here is derived from an EMBL/GenBank/DDBJ whole genome shotgun (WGS) entry which is preliminary data.</text>
</comment>
<feature type="compositionally biased region" description="Basic and acidic residues" evidence="1">
    <location>
        <begin position="168"/>
        <end position="195"/>
    </location>
</feature>
<dbReference type="AlphaFoldDB" id="A0A1C7LZH9"/>
<proteinExistence type="predicted"/>
<dbReference type="Proteomes" id="UP000092993">
    <property type="component" value="Unassembled WGS sequence"/>
</dbReference>
<accession>A0A1C7LZH9</accession>
<dbReference type="EMBL" id="LUGG01000014">
    <property type="protein sequence ID" value="OBZ70091.1"/>
    <property type="molecule type" value="Genomic_DNA"/>
</dbReference>
<reference evidence="2 3" key="1">
    <citation type="submission" date="2016-03" db="EMBL/GenBank/DDBJ databases">
        <title>Whole genome sequencing of Grifola frondosa 9006-11.</title>
        <authorList>
            <person name="Min B."/>
            <person name="Park H."/>
            <person name="Kim J.-G."/>
            <person name="Cho H."/>
            <person name="Oh Y.-L."/>
            <person name="Kong W.-S."/>
            <person name="Choi I.-G."/>
        </authorList>
    </citation>
    <scope>NUCLEOTIDE SEQUENCE [LARGE SCALE GENOMIC DNA]</scope>
    <source>
        <strain evidence="2 3">9006-11</strain>
    </source>
</reference>
<protein>
    <submittedName>
        <fullName evidence="2">Uncharacterized protein</fullName>
    </submittedName>
</protein>